<geneLocation type="plasmid" evidence="6">
    <name>pAWOD_1</name>
</geneLocation>
<keyword evidence="6" id="KW-0614">Plasmid</keyword>
<dbReference type="GO" id="GO:0016787">
    <property type="term" value="F:hydrolase activity"/>
    <property type="evidence" value="ECO:0007669"/>
    <property type="project" value="UniProtKB-KW"/>
</dbReference>
<feature type="domain" description="UvrD-like helicase ATP-binding" evidence="5">
    <location>
        <begin position="12"/>
        <end position="109"/>
    </location>
</feature>
<accession>A0A5Q4ZY59</accession>
<dbReference type="RefSeq" id="WP_176453908.1">
    <property type="nucleotide sequence ID" value="NZ_LR721752.1"/>
</dbReference>
<keyword evidence="4" id="KW-0067">ATP-binding</keyword>
<reference evidence="6" key="1">
    <citation type="submission" date="2019-09" db="EMBL/GenBank/DDBJ databases">
        <authorList>
            <person name="Hjerde E."/>
        </authorList>
    </citation>
    <scope>NUCLEOTIDE SEQUENCE [LARGE SCALE GENOMIC DNA]</scope>
    <source>
        <strain evidence="6">06/09/160</strain>
        <plasmid evidence="6">pAWOD_1</plasmid>
    </source>
</reference>
<proteinExistence type="predicted"/>
<sequence>MYGYKGYTGLSGSRKTTSLVAKLDILASKMPFPDKSGILILTHTNVAVDEVKNKLGHNASKVLSYPNHIGTFQSFVNKYLAIPMYVRTFNKRPETIDTKTFNARLESRMQATYWGRFLFDRYNDNKNNKIDSAENF</sequence>
<keyword evidence="2" id="KW-0378">Hydrolase</keyword>
<evidence type="ECO:0000259" key="5">
    <source>
        <dbReference type="Pfam" id="PF00580"/>
    </source>
</evidence>
<dbReference type="Gene3D" id="3.40.50.300">
    <property type="entry name" value="P-loop containing nucleotide triphosphate hydrolases"/>
    <property type="match status" value="1"/>
</dbReference>
<gene>
    <name evidence="6" type="ORF">AW0309160_04287</name>
</gene>
<evidence type="ECO:0000256" key="3">
    <source>
        <dbReference type="ARBA" id="ARBA00022806"/>
    </source>
</evidence>
<dbReference type="GO" id="GO:0005524">
    <property type="term" value="F:ATP binding"/>
    <property type="evidence" value="ECO:0007669"/>
    <property type="project" value="UniProtKB-KW"/>
</dbReference>
<dbReference type="InterPro" id="IPR027417">
    <property type="entry name" value="P-loop_NTPase"/>
</dbReference>
<evidence type="ECO:0000256" key="2">
    <source>
        <dbReference type="ARBA" id="ARBA00022801"/>
    </source>
</evidence>
<organism evidence="6">
    <name type="scientific">Aliivibrio wodanis</name>
    <dbReference type="NCBI Taxonomy" id="80852"/>
    <lineage>
        <taxon>Bacteria</taxon>
        <taxon>Pseudomonadati</taxon>
        <taxon>Pseudomonadota</taxon>
        <taxon>Gammaproteobacteria</taxon>
        <taxon>Vibrionales</taxon>
        <taxon>Vibrionaceae</taxon>
        <taxon>Aliivibrio</taxon>
    </lineage>
</organism>
<keyword evidence="1" id="KW-0547">Nucleotide-binding</keyword>
<evidence type="ECO:0000256" key="1">
    <source>
        <dbReference type="ARBA" id="ARBA00022741"/>
    </source>
</evidence>
<protein>
    <recommendedName>
        <fullName evidence="5">UvrD-like helicase ATP-binding domain-containing protein</fullName>
    </recommendedName>
</protein>
<name>A0A5Q4ZY59_9GAMM</name>
<dbReference type="EMBL" id="LR721752">
    <property type="protein sequence ID" value="VVV06793.1"/>
    <property type="molecule type" value="Genomic_DNA"/>
</dbReference>
<dbReference type="SUPFAM" id="SSF52540">
    <property type="entry name" value="P-loop containing nucleoside triphosphate hydrolases"/>
    <property type="match status" value="1"/>
</dbReference>
<dbReference type="GO" id="GO:0004386">
    <property type="term" value="F:helicase activity"/>
    <property type="evidence" value="ECO:0007669"/>
    <property type="project" value="UniProtKB-KW"/>
</dbReference>
<dbReference type="AlphaFoldDB" id="A0A5Q4ZY59"/>
<dbReference type="Pfam" id="PF00580">
    <property type="entry name" value="UvrD-helicase"/>
    <property type="match status" value="1"/>
</dbReference>
<keyword evidence="3" id="KW-0347">Helicase</keyword>
<dbReference type="InterPro" id="IPR014016">
    <property type="entry name" value="UvrD-like_ATP-bd"/>
</dbReference>
<evidence type="ECO:0000313" key="6">
    <source>
        <dbReference type="EMBL" id="VVV06793.1"/>
    </source>
</evidence>
<evidence type="ECO:0000256" key="4">
    <source>
        <dbReference type="ARBA" id="ARBA00022840"/>
    </source>
</evidence>